<sequence length="89" mass="9921">MSRLLRPRRSPPPGLLHHLAAVLSIAGRPGAVAPTGVTLRRRRQKLELAQRLLDPLPDGLLPSSRHSERFWSALRWGGLGLLLAWLLRP</sequence>
<accession>A0ABU5SRI0</accession>
<proteinExistence type="predicted"/>
<gene>
    <name evidence="1" type="ORF">VB739_00235</name>
</gene>
<keyword evidence="2" id="KW-1185">Reference proteome</keyword>
<protein>
    <submittedName>
        <fullName evidence="1">Uncharacterized protein</fullName>
    </submittedName>
</protein>
<organism evidence="1 2">
    <name type="scientific">Cyanobium gracile UHCC 0281</name>
    <dbReference type="NCBI Taxonomy" id="3110309"/>
    <lineage>
        <taxon>Bacteria</taxon>
        <taxon>Bacillati</taxon>
        <taxon>Cyanobacteriota</taxon>
        <taxon>Cyanophyceae</taxon>
        <taxon>Synechococcales</taxon>
        <taxon>Prochlorococcaceae</taxon>
        <taxon>Cyanobium</taxon>
    </lineage>
</organism>
<comment type="caution">
    <text evidence="1">The sequence shown here is derived from an EMBL/GenBank/DDBJ whole genome shotgun (WGS) entry which is preliminary data.</text>
</comment>
<name>A0ABU5SRI0_9CYAN</name>
<dbReference type="Proteomes" id="UP001302329">
    <property type="component" value="Unassembled WGS sequence"/>
</dbReference>
<evidence type="ECO:0000313" key="2">
    <source>
        <dbReference type="Proteomes" id="UP001302329"/>
    </source>
</evidence>
<dbReference type="EMBL" id="JAYGHY010000001">
    <property type="protein sequence ID" value="MEA5440975.1"/>
    <property type="molecule type" value="Genomic_DNA"/>
</dbReference>
<reference evidence="1 2" key="1">
    <citation type="submission" date="2023-12" db="EMBL/GenBank/DDBJ databases">
        <title>Baltic Sea Cyanobacteria.</title>
        <authorList>
            <person name="Delbaje E."/>
            <person name="Fewer D.P."/>
            <person name="Shishido T.K."/>
        </authorList>
    </citation>
    <scope>NUCLEOTIDE SEQUENCE [LARGE SCALE GENOMIC DNA]</scope>
    <source>
        <strain evidence="1 2">UHCC 0281</strain>
    </source>
</reference>
<evidence type="ECO:0000313" key="1">
    <source>
        <dbReference type="EMBL" id="MEA5440975.1"/>
    </source>
</evidence>
<dbReference type="RefSeq" id="WP_323355145.1">
    <property type="nucleotide sequence ID" value="NZ_JAYGHY010000001.1"/>
</dbReference>